<dbReference type="EMBL" id="JACHGY010000001">
    <property type="protein sequence ID" value="MBB6429880.1"/>
    <property type="molecule type" value="Genomic_DNA"/>
</dbReference>
<dbReference type="GO" id="GO:0016787">
    <property type="term" value="F:hydrolase activity"/>
    <property type="evidence" value="ECO:0007669"/>
    <property type="project" value="UniProtKB-KW"/>
</dbReference>
<dbReference type="AlphaFoldDB" id="A0A7X0H8Q3"/>
<comment type="caution">
    <text evidence="3">The sequence shown here is derived from an EMBL/GenBank/DDBJ whole genome shotgun (WGS) entry which is preliminary data.</text>
</comment>
<evidence type="ECO:0000313" key="3">
    <source>
        <dbReference type="EMBL" id="MBB6429880.1"/>
    </source>
</evidence>
<dbReference type="PANTHER" id="PTHR37294:SF1">
    <property type="entry name" value="3'-5' EXORIBONUCLEASE YHAM"/>
    <property type="match status" value="1"/>
</dbReference>
<proteinExistence type="predicted"/>
<dbReference type="PANTHER" id="PTHR37294">
    <property type="entry name" value="3'-5' EXORIBONUCLEASE YHAM"/>
    <property type="match status" value="1"/>
</dbReference>
<keyword evidence="4" id="KW-1185">Reference proteome</keyword>
<reference evidence="3 4" key="1">
    <citation type="submission" date="2020-08" db="EMBL/GenBank/DDBJ databases">
        <title>Genomic Encyclopedia of Type Strains, Phase IV (KMG-IV): sequencing the most valuable type-strain genomes for metagenomic binning, comparative biology and taxonomic classification.</title>
        <authorList>
            <person name="Goeker M."/>
        </authorList>
    </citation>
    <scope>NUCLEOTIDE SEQUENCE [LARGE SCALE GENOMIC DNA]</scope>
    <source>
        <strain evidence="3 4">DSM 103725</strain>
    </source>
</reference>
<dbReference type="InterPro" id="IPR006674">
    <property type="entry name" value="HD_domain"/>
</dbReference>
<protein>
    <submittedName>
        <fullName evidence="3">3'-5' exoribonuclease</fullName>
        <ecNumber evidence="3">3.1.-.-</ecNumber>
    </submittedName>
</protein>
<evidence type="ECO:0000259" key="2">
    <source>
        <dbReference type="Pfam" id="PF01966"/>
    </source>
</evidence>
<name>A0A7X0H8Q3_9BACT</name>
<dbReference type="Proteomes" id="UP000541810">
    <property type="component" value="Unassembled WGS sequence"/>
</dbReference>
<keyword evidence="1 3" id="KW-0378">Hydrolase</keyword>
<gene>
    <name evidence="3" type="ORF">HNQ40_001686</name>
</gene>
<sequence>MSTRAYIRDLQANQNLDGVFAIQNAQLGMTKNGKPFLKCLLADKTGRTPARMWSITEDHFATLPTDGFVWAAGSTQPYQGEMQIIVQDIRAHEPTDNELKDLLPCTENDIDQMFSEVLSLLQSLEHPAIKSLADRYLEDGDLMGKFCQAPAAMTMHHAYLGGLLEHTLSLMKGADALLPLYPQLNRDIVLMGLFLHDLGKCQELTWLQGFGYSQDGQLVGHIGRGAILLDAKAKACEDEELGEAALKVPDAILQVLTHIIFSHHGIPEYGALKVPATPEAIFISNLDNLDAKMNMSIAETRPTTPKPNANGLFTEKIWALDTKLFKPDPTTVPDGSA</sequence>
<evidence type="ECO:0000256" key="1">
    <source>
        <dbReference type="ARBA" id="ARBA00022801"/>
    </source>
</evidence>
<dbReference type="GO" id="GO:0031125">
    <property type="term" value="P:rRNA 3'-end processing"/>
    <property type="evidence" value="ECO:0007669"/>
    <property type="project" value="TreeGrafter"/>
</dbReference>
<accession>A0A7X0H8Q3</accession>
<dbReference type="SUPFAM" id="SSF109604">
    <property type="entry name" value="HD-domain/PDEase-like"/>
    <property type="match status" value="1"/>
</dbReference>
<organism evidence="3 4">
    <name type="scientific">Algisphaera agarilytica</name>
    <dbReference type="NCBI Taxonomy" id="1385975"/>
    <lineage>
        <taxon>Bacteria</taxon>
        <taxon>Pseudomonadati</taxon>
        <taxon>Planctomycetota</taxon>
        <taxon>Phycisphaerae</taxon>
        <taxon>Phycisphaerales</taxon>
        <taxon>Phycisphaeraceae</taxon>
        <taxon>Algisphaera</taxon>
    </lineage>
</organism>
<dbReference type="EC" id="3.1.-.-" evidence="3"/>
<dbReference type="Gene3D" id="1.10.3210.10">
    <property type="entry name" value="Hypothetical protein af1432"/>
    <property type="match status" value="1"/>
</dbReference>
<evidence type="ECO:0000313" key="4">
    <source>
        <dbReference type="Proteomes" id="UP000541810"/>
    </source>
</evidence>
<dbReference type="Pfam" id="PF01966">
    <property type="entry name" value="HD"/>
    <property type="match status" value="1"/>
</dbReference>
<feature type="domain" description="HD" evidence="2">
    <location>
        <begin position="164"/>
        <end position="291"/>
    </location>
</feature>
<dbReference type="InterPro" id="IPR050798">
    <property type="entry name" value="YhaM_exoribonuc/phosphodiest"/>
</dbReference>
<dbReference type="RefSeq" id="WP_184677438.1">
    <property type="nucleotide sequence ID" value="NZ_JACHGY010000001.1"/>
</dbReference>
<dbReference type="CDD" id="cd04492">
    <property type="entry name" value="YhaM_OBF_like"/>
    <property type="match status" value="1"/>
</dbReference>